<evidence type="ECO:0000256" key="1">
    <source>
        <dbReference type="SAM" id="MobiDB-lite"/>
    </source>
</evidence>
<proteinExistence type="predicted"/>
<evidence type="ECO:0000313" key="2">
    <source>
        <dbReference type="EMBL" id="RXN34362.1"/>
    </source>
</evidence>
<feature type="compositionally biased region" description="Polar residues" evidence="1">
    <location>
        <begin position="34"/>
        <end position="53"/>
    </location>
</feature>
<dbReference type="EMBL" id="QBIY01011198">
    <property type="protein sequence ID" value="RXN34362.1"/>
    <property type="molecule type" value="Genomic_DNA"/>
</dbReference>
<dbReference type="AlphaFoldDB" id="A0A498NQM2"/>
<evidence type="ECO:0000313" key="3">
    <source>
        <dbReference type="Proteomes" id="UP000290572"/>
    </source>
</evidence>
<feature type="region of interest" description="Disordered" evidence="1">
    <location>
        <begin position="1"/>
        <end position="55"/>
    </location>
</feature>
<name>A0A498NQM2_LABRO</name>
<feature type="compositionally biased region" description="Pro residues" evidence="1">
    <location>
        <begin position="1"/>
        <end position="18"/>
    </location>
</feature>
<comment type="caution">
    <text evidence="2">The sequence shown here is derived from an EMBL/GenBank/DDBJ whole genome shotgun (WGS) entry which is preliminary data.</text>
</comment>
<organism evidence="2 3">
    <name type="scientific">Labeo rohita</name>
    <name type="common">Indian major carp</name>
    <name type="synonym">Cyprinus rohita</name>
    <dbReference type="NCBI Taxonomy" id="84645"/>
    <lineage>
        <taxon>Eukaryota</taxon>
        <taxon>Metazoa</taxon>
        <taxon>Chordata</taxon>
        <taxon>Craniata</taxon>
        <taxon>Vertebrata</taxon>
        <taxon>Euteleostomi</taxon>
        <taxon>Actinopterygii</taxon>
        <taxon>Neopterygii</taxon>
        <taxon>Teleostei</taxon>
        <taxon>Ostariophysi</taxon>
        <taxon>Cypriniformes</taxon>
        <taxon>Cyprinidae</taxon>
        <taxon>Labeoninae</taxon>
        <taxon>Labeonini</taxon>
        <taxon>Labeo</taxon>
    </lineage>
</organism>
<protein>
    <submittedName>
        <fullName evidence="2">Uncharacterized protein</fullName>
    </submittedName>
</protein>
<gene>
    <name evidence="2" type="ORF">ROHU_004064</name>
</gene>
<reference evidence="2 3" key="1">
    <citation type="submission" date="2018-03" db="EMBL/GenBank/DDBJ databases">
        <title>Draft genome sequence of Rohu Carp (Labeo rohita).</title>
        <authorList>
            <person name="Das P."/>
            <person name="Kushwaha B."/>
            <person name="Joshi C.G."/>
            <person name="Kumar D."/>
            <person name="Nagpure N.S."/>
            <person name="Sahoo L."/>
            <person name="Das S.P."/>
            <person name="Bit A."/>
            <person name="Patnaik S."/>
            <person name="Meher P.K."/>
            <person name="Jayasankar P."/>
            <person name="Koringa P.G."/>
            <person name="Patel N.V."/>
            <person name="Hinsu A.T."/>
            <person name="Kumar R."/>
            <person name="Pandey M."/>
            <person name="Agarwal S."/>
            <person name="Srivastava S."/>
            <person name="Singh M."/>
            <person name="Iquebal M.A."/>
            <person name="Jaiswal S."/>
            <person name="Angadi U.B."/>
            <person name="Kumar N."/>
            <person name="Raza M."/>
            <person name="Shah T.M."/>
            <person name="Rai A."/>
            <person name="Jena J.K."/>
        </authorList>
    </citation>
    <scope>NUCLEOTIDE SEQUENCE [LARGE SCALE GENOMIC DNA]</scope>
    <source>
        <strain evidence="2">DASCIFA01</strain>
        <tissue evidence="2">Testis</tissue>
    </source>
</reference>
<keyword evidence="3" id="KW-1185">Reference proteome</keyword>
<accession>A0A498NQM2</accession>
<sequence>MKPLPPPPKQRPSQPTQPPVYQVPTPEGFPARTQFASETEPMPQTSHSATASQPGVDAVSYTPHLSSYWLPTVEGPTFPDFIKEDRAQYVELRIALDNLLYPQLPEHYKYSILLKHVKVPNVHRLVLAHADEHTGKRRQDCVEEKKESEKRCTNTVREGTEHQIEMGESTKFKAGIS</sequence>
<dbReference type="Proteomes" id="UP000290572">
    <property type="component" value="Unassembled WGS sequence"/>
</dbReference>